<dbReference type="RefSeq" id="WP_211084937.1">
    <property type="nucleotide sequence ID" value="NZ_CBCSLC010000052.1"/>
</dbReference>
<gene>
    <name evidence="2" type="ORF">J2Z28_005356</name>
</gene>
<comment type="caution">
    <text evidence="2">The sequence shown here is derived from an EMBL/GenBank/DDBJ whole genome shotgun (WGS) entry which is preliminary data.</text>
</comment>
<evidence type="ECO:0000259" key="1">
    <source>
        <dbReference type="Pfam" id="PF13280"/>
    </source>
</evidence>
<dbReference type="InterPro" id="IPR026881">
    <property type="entry name" value="WYL_dom"/>
</dbReference>
<dbReference type="InterPro" id="IPR051534">
    <property type="entry name" value="CBASS_pafABC_assoc_protein"/>
</dbReference>
<accession>A0ABS4S0K6</accession>
<evidence type="ECO:0000313" key="2">
    <source>
        <dbReference type="EMBL" id="MBP2248673.1"/>
    </source>
</evidence>
<protein>
    <submittedName>
        <fullName evidence="2">DNA-binding transcriptional regulator YafY</fullName>
    </submittedName>
</protein>
<keyword evidence="2" id="KW-0238">DNA-binding</keyword>
<dbReference type="PANTHER" id="PTHR34580">
    <property type="match status" value="1"/>
</dbReference>
<dbReference type="PROSITE" id="PS52050">
    <property type="entry name" value="WYL"/>
    <property type="match status" value="1"/>
</dbReference>
<feature type="domain" description="WYL" evidence="1">
    <location>
        <begin position="134"/>
        <end position="183"/>
    </location>
</feature>
<reference evidence="2 3" key="1">
    <citation type="submission" date="2021-03" db="EMBL/GenBank/DDBJ databases">
        <title>Genomic Encyclopedia of Type Strains, Phase IV (KMG-IV): sequencing the most valuable type-strain genomes for metagenomic binning, comparative biology and taxonomic classification.</title>
        <authorList>
            <person name="Goeker M."/>
        </authorList>
    </citation>
    <scope>NUCLEOTIDE SEQUENCE [LARGE SCALE GENOMIC DNA]</scope>
    <source>
        <strain evidence="2 3">DSM 21292</strain>
    </source>
</reference>
<sequence length="308" mass="37076">MSNMHRIHWFDEQIRGGRFPNSSWLALEFEISRRQAQRDIEYMASSLRAPLVYMAKYRGYCYEDQTFRLPHLYMTEEEQRVLKYLAHRYRHYNYDQSDAVKRVAHLLERFTLEEQQMGSSELPLFSAQPKQLQFFELLSHAITDLRRVHIHYRDHDGERQFSLCPLKMISQFNADYVVGYEADPVQQVAIRLEGIVHVLILDERFEYRSDALLGGWEEPLPVRKPFVAEIRLKELKQMDLWQGYRIRARQDHIYSIEFYDTDAFLQHLFISEWEEILSPGWLRRKLQQSAEGLMDRLAIQRQRKQNVE</sequence>
<proteinExistence type="predicted"/>
<organism evidence="2 3">
    <name type="scientific">Paenibacillus xylanexedens</name>
    <dbReference type="NCBI Taxonomy" id="528191"/>
    <lineage>
        <taxon>Bacteria</taxon>
        <taxon>Bacillati</taxon>
        <taxon>Bacillota</taxon>
        <taxon>Bacilli</taxon>
        <taxon>Bacillales</taxon>
        <taxon>Paenibacillaceae</taxon>
        <taxon>Paenibacillus</taxon>
    </lineage>
</organism>
<name>A0ABS4S0K6_PAEXY</name>
<evidence type="ECO:0000313" key="3">
    <source>
        <dbReference type="Proteomes" id="UP000810207"/>
    </source>
</evidence>
<dbReference type="Pfam" id="PF13280">
    <property type="entry name" value="WYL"/>
    <property type="match status" value="1"/>
</dbReference>
<keyword evidence="3" id="KW-1185">Reference proteome</keyword>
<dbReference type="Proteomes" id="UP000810207">
    <property type="component" value="Unassembled WGS sequence"/>
</dbReference>
<dbReference type="PANTHER" id="PTHR34580:SF3">
    <property type="entry name" value="PROTEIN PAFB"/>
    <property type="match status" value="1"/>
</dbReference>
<dbReference type="EMBL" id="JAGIKV010000026">
    <property type="protein sequence ID" value="MBP2248673.1"/>
    <property type="molecule type" value="Genomic_DNA"/>
</dbReference>
<dbReference type="GO" id="GO:0003677">
    <property type="term" value="F:DNA binding"/>
    <property type="evidence" value="ECO:0007669"/>
    <property type="project" value="UniProtKB-KW"/>
</dbReference>